<dbReference type="GO" id="GO:0032259">
    <property type="term" value="P:methylation"/>
    <property type="evidence" value="ECO:0007669"/>
    <property type="project" value="UniProtKB-KW"/>
</dbReference>
<dbReference type="EMBL" id="PDDY01000004">
    <property type="protein sequence ID" value="PEH40348.1"/>
    <property type="molecule type" value="Genomic_DNA"/>
</dbReference>
<keyword evidence="1" id="KW-0808">Transferase</keyword>
<reference evidence="2" key="1">
    <citation type="submission" date="2017-09" db="EMBL/GenBank/DDBJ databases">
        <title>FDA dAtabase for Regulatory Grade micrObial Sequences (FDA-ARGOS): Supporting development and validation of Infectious Disease Dx tests.</title>
        <authorList>
            <person name="Minogue T."/>
            <person name="Wolcott M."/>
            <person name="Wasieloski L."/>
            <person name="Aguilar W."/>
            <person name="Moore D."/>
            <person name="Tallon L."/>
            <person name="Sadzewicz L."/>
            <person name="Ott S."/>
            <person name="Zhao X."/>
            <person name="Nagaraj S."/>
            <person name="Vavikolanu K."/>
            <person name="Aluvathingal J."/>
            <person name="Nadendla S."/>
            <person name="Sichtig H."/>
        </authorList>
    </citation>
    <scope>NUCLEOTIDE SEQUENCE [LARGE SCALE GENOMIC DNA]</scope>
    <source>
        <strain evidence="2">FDAARGOS_390</strain>
    </source>
</reference>
<dbReference type="RefSeq" id="WP_036030292.1">
    <property type="nucleotide sequence ID" value="NZ_CADEPT010000014.1"/>
</dbReference>
<proteinExistence type="predicted"/>
<gene>
    <name evidence="1" type="ORF">CRM94_33220</name>
</gene>
<dbReference type="Proteomes" id="UP000220629">
    <property type="component" value="Unassembled WGS sequence"/>
</dbReference>
<dbReference type="SUPFAM" id="SSF53335">
    <property type="entry name" value="S-adenosyl-L-methionine-dependent methyltransferases"/>
    <property type="match status" value="1"/>
</dbReference>
<dbReference type="Gene3D" id="3.40.50.150">
    <property type="entry name" value="Vaccinia Virus protein VP39"/>
    <property type="match status" value="1"/>
</dbReference>
<dbReference type="InterPro" id="IPR002935">
    <property type="entry name" value="SAM_O-MeTrfase"/>
</dbReference>
<dbReference type="Pfam" id="PF13578">
    <property type="entry name" value="Methyltransf_24"/>
    <property type="match status" value="1"/>
</dbReference>
<comment type="caution">
    <text evidence="1">The sequence shown here is derived from an EMBL/GenBank/DDBJ whole genome shotgun (WGS) entry which is preliminary data.</text>
</comment>
<dbReference type="InterPro" id="IPR029063">
    <property type="entry name" value="SAM-dependent_MTases_sf"/>
</dbReference>
<dbReference type="CDD" id="cd02440">
    <property type="entry name" value="AdoMet_MTases"/>
    <property type="match status" value="1"/>
</dbReference>
<dbReference type="PANTHER" id="PTHR43167:SF1">
    <property type="entry name" value="PUTATIVE (AFU_ORTHOLOGUE AFUA_6G01830)-RELATED"/>
    <property type="match status" value="1"/>
</dbReference>
<protein>
    <submittedName>
        <fullName evidence="1">SAM-dependent methyltransferase</fullName>
    </submittedName>
</protein>
<dbReference type="PANTHER" id="PTHR43167">
    <property type="entry name" value="PUTATIVE (AFU_ORTHOLOGUE AFUA_6G01830)-RELATED"/>
    <property type="match status" value="1"/>
</dbReference>
<accession>A0A2A7S9X0</accession>
<keyword evidence="1" id="KW-0489">Methyltransferase</keyword>
<name>A0A2A7S9X0_BURGA</name>
<organism evidence="1 2">
    <name type="scientific">Burkholderia gladioli</name>
    <name type="common">Pseudomonas marginata</name>
    <name type="synonym">Phytomonas marginata</name>
    <dbReference type="NCBI Taxonomy" id="28095"/>
    <lineage>
        <taxon>Bacteria</taxon>
        <taxon>Pseudomonadati</taxon>
        <taxon>Pseudomonadota</taxon>
        <taxon>Betaproteobacteria</taxon>
        <taxon>Burkholderiales</taxon>
        <taxon>Burkholderiaceae</taxon>
        <taxon>Burkholderia</taxon>
    </lineage>
</organism>
<dbReference type="GO" id="GO:0008171">
    <property type="term" value="F:O-methyltransferase activity"/>
    <property type="evidence" value="ECO:0007669"/>
    <property type="project" value="InterPro"/>
</dbReference>
<dbReference type="PROSITE" id="PS51682">
    <property type="entry name" value="SAM_OMT_I"/>
    <property type="match status" value="1"/>
</dbReference>
<evidence type="ECO:0000313" key="2">
    <source>
        <dbReference type="Proteomes" id="UP000220629"/>
    </source>
</evidence>
<evidence type="ECO:0000313" key="1">
    <source>
        <dbReference type="EMBL" id="PEH40348.1"/>
    </source>
</evidence>
<dbReference type="AlphaFoldDB" id="A0A2A7S9X0"/>
<sequence>MTTSSHVLLQRLHEQNRAELIGRARAQFLGDSATFLDLVSQYEALAPRLKGQFLSDHGLSGEDDSERSRGTSLSLAISAELGSLLRNLVLSHRPMRILELGSSYGVSTLYFADALRTLGRGTVIATERDAMKCARLRDHLAAAEVERYVELREGDAFETLEQLDGPFDIVFIDVWADLYLRLFQRVEPLLRPGSIVLADNMYTAGEAVQPFKRYLDAHPRISSTTLDFESGLEFAVVTG</sequence>